<dbReference type="OMA" id="WWVVFVW"/>
<feature type="transmembrane region" description="Helical" evidence="8">
    <location>
        <begin position="12"/>
        <end position="35"/>
    </location>
</feature>
<feature type="transmembrane region" description="Helical" evidence="8">
    <location>
        <begin position="373"/>
        <end position="394"/>
    </location>
</feature>
<evidence type="ECO:0000256" key="7">
    <source>
        <dbReference type="SAM" id="MobiDB-lite"/>
    </source>
</evidence>
<dbReference type="AlphaFoldDB" id="A0A2P6SMZ2"/>
<feature type="region of interest" description="Disordered" evidence="7">
    <location>
        <begin position="49"/>
        <end position="87"/>
    </location>
</feature>
<gene>
    <name evidence="9" type="ORF">RchiOBHm_Chr1g0376971</name>
</gene>
<evidence type="ECO:0000256" key="8">
    <source>
        <dbReference type="SAM" id="Phobius"/>
    </source>
</evidence>
<feature type="transmembrane region" description="Helical" evidence="8">
    <location>
        <begin position="117"/>
        <end position="135"/>
    </location>
</feature>
<keyword evidence="3 8" id="KW-0812">Transmembrane</keyword>
<feature type="transmembrane region" description="Helical" evidence="8">
    <location>
        <begin position="317"/>
        <end position="333"/>
    </location>
</feature>
<dbReference type="STRING" id="74649.A0A2P6SMZ2"/>
<sequence>MLDQFLTYKNLILQLSLSLTLTLLLTFLKIPIFFLHSLHTYIHPDNIPPGGTRAAIRRPDSSDSGPGSKPNPELRKRTKSKSKNTPAFDENNAQIFRLKLDEAHLQTRLYFPDYSNAFTFSFVAVSALALQIYLGDSQSDSGVLVNGVFVPVLLGFTGVSKLLLVLAKVSAEKSASRRSEKQLSVALGVVGLVVGSVVCFRFSPSVLDFDFGSVDGNGRLFIAILMGCFSGFLFMPAAKSARAFWLGTDQIRSDLSMLSCEWFGRMVLYLNSAVVLFTVLLWINPFGGMLVNKNGKVRNAEGLIGNVGFSASDFAKFRLWCLLVSSFLQLVALRPNLQMYLNEALLSWYQRLHAGKVPDLEFSRAKVFLHNHYLCLVVLQFLAPPVLLLLFLGLSRVDGISPEDYQYVCSVLPCSAFVKEVAVFMAWWILFLWAVYSSATVFLYRRCILYMS</sequence>
<keyword evidence="6" id="KW-0325">Glycoprotein</keyword>
<feature type="transmembrane region" description="Helical" evidence="8">
    <location>
        <begin position="183"/>
        <end position="203"/>
    </location>
</feature>
<dbReference type="Pfam" id="PF10268">
    <property type="entry name" value="Tmemb_161AB"/>
    <property type="match status" value="1"/>
</dbReference>
<accession>A0A2P6SMZ2</accession>
<keyword evidence="4 8" id="KW-1133">Transmembrane helix</keyword>
<feature type="transmembrane region" description="Helical" evidence="8">
    <location>
        <begin position="218"/>
        <end position="241"/>
    </location>
</feature>
<dbReference type="InterPro" id="IPR019395">
    <property type="entry name" value="Transmembrane_161A/B"/>
</dbReference>
<dbReference type="EMBL" id="PDCK01000039">
    <property type="protein sequence ID" value="PRQ60057.1"/>
    <property type="molecule type" value="Genomic_DNA"/>
</dbReference>
<dbReference type="Gramene" id="PRQ60057">
    <property type="protein sequence ID" value="PRQ60057"/>
    <property type="gene ID" value="RchiOBHm_Chr1g0376971"/>
</dbReference>
<name>A0A2P6SMZ2_ROSCH</name>
<evidence type="ECO:0000313" key="10">
    <source>
        <dbReference type="Proteomes" id="UP000238479"/>
    </source>
</evidence>
<feature type="transmembrane region" description="Helical" evidence="8">
    <location>
        <begin position="262"/>
        <end position="283"/>
    </location>
</feature>
<organism evidence="9 10">
    <name type="scientific">Rosa chinensis</name>
    <name type="common">China rose</name>
    <dbReference type="NCBI Taxonomy" id="74649"/>
    <lineage>
        <taxon>Eukaryota</taxon>
        <taxon>Viridiplantae</taxon>
        <taxon>Streptophyta</taxon>
        <taxon>Embryophyta</taxon>
        <taxon>Tracheophyta</taxon>
        <taxon>Spermatophyta</taxon>
        <taxon>Magnoliopsida</taxon>
        <taxon>eudicotyledons</taxon>
        <taxon>Gunneridae</taxon>
        <taxon>Pentapetalae</taxon>
        <taxon>rosids</taxon>
        <taxon>fabids</taxon>
        <taxon>Rosales</taxon>
        <taxon>Rosaceae</taxon>
        <taxon>Rosoideae</taxon>
        <taxon>Rosoideae incertae sedis</taxon>
        <taxon>Rosa</taxon>
    </lineage>
</organism>
<evidence type="ECO:0000256" key="2">
    <source>
        <dbReference type="ARBA" id="ARBA00009706"/>
    </source>
</evidence>
<evidence type="ECO:0000256" key="4">
    <source>
        <dbReference type="ARBA" id="ARBA00022989"/>
    </source>
</evidence>
<comment type="caution">
    <text evidence="9">The sequence shown here is derived from an EMBL/GenBank/DDBJ whole genome shotgun (WGS) entry which is preliminary data.</text>
</comment>
<comment type="similarity">
    <text evidence="2">Belongs to the TMEM161 family.</text>
</comment>
<feature type="transmembrane region" description="Helical" evidence="8">
    <location>
        <begin position="425"/>
        <end position="444"/>
    </location>
</feature>
<dbReference type="PANTHER" id="PTHR13624:SF6">
    <property type="entry name" value="EMEI"/>
    <property type="match status" value="1"/>
</dbReference>
<protein>
    <submittedName>
        <fullName evidence="9">Putative transmembrane protein 161A/B</fullName>
    </submittedName>
</protein>
<evidence type="ECO:0000256" key="5">
    <source>
        <dbReference type="ARBA" id="ARBA00023136"/>
    </source>
</evidence>
<keyword evidence="10" id="KW-1185">Reference proteome</keyword>
<evidence type="ECO:0000256" key="1">
    <source>
        <dbReference type="ARBA" id="ARBA00004141"/>
    </source>
</evidence>
<reference evidence="9 10" key="1">
    <citation type="journal article" date="2018" name="Nat. Genet.">
        <title>The Rosa genome provides new insights in the design of modern roses.</title>
        <authorList>
            <person name="Bendahmane M."/>
        </authorList>
    </citation>
    <scope>NUCLEOTIDE SEQUENCE [LARGE SCALE GENOMIC DNA]</scope>
    <source>
        <strain evidence="10">cv. Old Blush</strain>
    </source>
</reference>
<dbReference type="PANTHER" id="PTHR13624">
    <property type="entry name" value="RE42071P"/>
    <property type="match status" value="1"/>
</dbReference>
<dbReference type="OrthoDB" id="784140at2759"/>
<keyword evidence="5 8" id="KW-0472">Membrane</keyword>
<evidence type="ECO:0000256" key="6">
    <source>
        <dbReference type="ARBA" id="ARBA00023180"/>
    </source>
</evidence>
<evidence type="ECO:0000256" key="3">
    <source>
        <dbReference type="ARBA" id="ARBA00022692"/>
    </source>
</evidence>
<feature type="transmembrane region" description="Helical" evidence="8">
    <location>
        <begin position="147"/>
        <end position="171"/>
    </location>
</feature>
<comment type="subcellular location">
    <subcellularLocation>
        <location evidence="1">Membrane</location>
        <topology evidence="1">Multi-pass membrane protein</topology>
    </subcellularLocation>
</comment>
<dbReference type="GO" id="GO:0016020">
    <property type="term" value="C:membrane"/>
    <property type="evidence" value="ECO:0007669"/>
    <property type="project" value="UniProtKB-SubCell"/>
</dbReference>
<evidence type="ECO:0000313" key="9">
    <source>
        <dbReference type="EMBL" id="PRQ60057.1"/>
    </source>
</evidence>
<dbReference type="Proteomes" id="UP000238479">
    <property type="component" value="Chromosome 1"/>
</dbReference>
<proteinExistence type="inferred from homology"/>